<name>A0A8T0G684_CERPU</name>
<dbReference type="SUPFAM" id="SSF48317">
    <property type="entry name" value="Acid phosphatase/Vanadium-dependent haloperoxidase"/>
    <property type="match status" value="1"/>
</dbReference>
<dbReference type="AlphaFoldDB" id="A0A8T0G684"/>
<dbReference type="InterPro" id="IPR036938">
    <property type="entry name" value="PAP2/HPO_sf"/>
</dbReference>
<keyword evidence="2" id="KW-1185">Reference proteome</keyword>
<dbReference type="Proteomes" id="UP000822688">
    <property type="component" value="Chromosome 12"/>
</dbReference>
<organism evidence="1 2">
    <name type="scientific">Ceratodon purpureus</name>
    <name type="common">Fire moss</name>
    <name type="synonym">Dicranum purpureum</name>
    <dbReference type="NCBI Taxonomy" id="3225"/>
    <lineage>
        <taxon>Eukaryota</taxon>
        <taxon>Viridiplantae</taxon>
        <taxon>Streptophyta</taxon>
        <taxon>Embryophyta</taxon>
        <taxon>Bryophyta</taxon>
        <taxon>Bryophytina</taxon>
        <taxon>Bryopsida</taxon>
        <taxon>Dicranidae</taxon>
        <taxon>Pseudoditrichales</taxon>
        <taxon>Ditrichaceae</taxon>
        <taxon>Ceratodon</taxon>
    </lineage>
</organism>
<accession>A0A8T0G684</accession>
<sequence length="488" mass="53328">MKHTVSNTSERCQEMGRQWSSEKPSLRVRFLVCAASALLLSQCVHSAISNVAVDWNTFLTSLICKHGIFFNDANTYYSQLHLAQWHALLALKNTGSCTTQEAVVAYASHAVLVNYLTFEQDTSIDPMLETQLQGLSPGLTKGQRKLAKALGEAVAVRLVSGRVGDPGREFSREAATEALDARPKNVSGLYRAPEPTAPLLSTKLFSHLGLTKTFVLPNPLFFREAFLAKYKPPAVPSKAWDTEYRQLKSIGSVNWVGRTTEVNNTASFWFGFPFKGSLCSATTFWSSAAIALLPAQTPLYDTVTILAKLHVAIHDANVMAAAMQWGFWYWRPVTAFREGDPDHAPDPSWAPWSEYNLHPEYPSLTATTAGAGAEALRTLLKSDGAFTVEGGYTGFPACTPGPEIGRRHYASLEAAVEEAKLGRMYAGHHYNISVTHGAEIGALVAKFVTAHWSLPPPSGVAPDPTYLTVFARLPARVPDFSPITLNLE</sequence>
<dbReference type="InterPro" id="IPR052559">
    <property type="entry name" value="V-haloperoxidase"/>
</dbReference>
<comment type="caution">
    <text evidence="1">The sequence shown here is derived from an EMBL/GenBank/DDBJ whole genome shotgun (WGS) entry which is preliminary data.</text>
</comment>
<reference evidence="1" key="1">
    <citation type="submission" date="2020-06" db="EMBL/GenBank/DDBJ databases">
        <title>WGS assembly of Ceratodon purpureus strain R40.</title>
        <authorList>
            <person name="Carey S.B."/>
            <person name="Jenkins J."/>
            <person name="Shu S."/>
            <person name="Lovell J.T."/>
            <person name="Sreedasyam A."/>
            <person name="Maumus F."/>
            <person name="Tiley G.P."/>
            <person name="Fernandez-Pozo N."/>
            <person name="Barry K."/>
            <person name="Chen C."/>
            <person name="Wang M."/>
            <person name="Lipzen A."/>
            <person name="Daum C."/>
            <person name="Saski C.A."/>
            <person name="Payton A.C."/>
            <person name="Mcbreen J.C."/>
            <person name="Conrad R.E."/>
            <person name="Kollar L.M."/>
            <person name="Olsson S."/>
            <person name="Huttunen S."/>
            <person name="Landis J.B."/>
            <person name="Wickett N.J."/>
            <person name="Johnson M.G."/>
            <person name="Rensing S.A."/>
            <person name="Grimwood J."/>
            <person name="Schmutz J."/>
            <person name="Mcdaniel S.F."/>
        </authorList>
    </citation>
    <scope>NUCLEOTIDE SEQUENCE</scope>
    <source>
        <strain evidence="1">R40</strain>
    </source>
</reference>
<proteinExistence type="predicted"/>
<dbReference type="EMBL" id="CM026433">
    <property type="protein sequence ID" value="KAG0554793.1"/>
    <property type="molecule type" value="Genomic_DNA"/>
</dbReference>
<evidence type="ECO:0000313" key="1">
    <source>
        <dbReference type="EMBL" id="KAG0554793.1"/>
    </source>
</evidence>
<dbReference type="PANTHER" id="PTHR34599:SF1">
    <property type="entry name" value="PHOSPHATIDIC ACID PHOSPHATASE TYPE 2_HALOPEROXIDASE DOMAIN-CONTAINING PROTEIN"/>
    <property type="match status" value="1"/>
</dbReference>
<protein>
    <recommendedName>
        <fullName evidence="3">Phosphatidic acid phosphatase type 2/haloperoxidase domain-containing protein</fullName>
    </recommendedName>
</protein>
<evidence type="ECO:0000313" key="2">
    <source>
        <dbReference type="Proteomes" id="UP000822688"/>
    </source>
</evidence>
<dbReference type="Gene3D" id="1.10.606.20">
    <property type="match status" value="1"/>
</dbReference>
<evidence type="ECO:0008006" key="3">
    <source>
        <dbReference type="Google" id="ProtNLM"/>
    </source>
</evidence>
<dbReference type="PANTHER" id="PTHR34599">
    <property type="entry name" value="PEROXIDASE-RELATED"/>
    <property type="match status" value="1"/>
</dbReference>
<gene>
    <name evidence="1" type="ORF">KC19_12G119600</name>
</gene>